<evidence type="ECO:0000256" key="5">
    <source>
        <dbReference type="RuleBase" id="RU003513"/>
    </source>
</evidence>
<dbReference type="InterPro" id="IPR003331">
    <property type="entry name" value="UDP_GlcNAc_Epimerase_2_dom"/>
</dbReference>
<proteinExistence type="inferred from homology"/>
<evidence type="ECO:0000313" key="8">
    <source>
        <dbReference type="Proteomes" id="UP000663608"/>
    </source>
</evidence>
<dbReference type="PANTHER" id="PTHR43174">
    <property type="entry name" value="UDP-N-ACETYLGLUCOSAMINE 2-EPIMERASE"/>
    <property type="match status" value="1"/>
</dbReference>
<evidence type="ECO:0000259" key="6">
    <source>
        <dbReference type="Pfam" id="PF02350"/>
    </source>
</evidence>
<dbReference type="EC" id="5.1.3.14" evidence="3"/>
<feature type="domain" description="UDP-N-acetylglucosamine 2-epimerase" evidence="6">
    <location>
        <begin position="24"/>
        <end position="366"/>
    </location>
</feature>
<dbReference type="Pfam" id="PF02350">
    <property type="entry name" value="Epimerase_2"/>
    <property type="match status" value="1"/>
</dbReference>
<reference evidence="7 8" key="1">
    <citation type="submission" date="2021-02" db="EMBL/GenBank/DDBJ databases">
        <title>Complete genome sequence of Lactococcus lactis strain K_LL004.</title>
        <authorList>
            <person name="Kim H.B."/>
        </authorList>
    </citation>
    <scope>NUCLEOTIDE SEQUENCE [LARGE SCALE GENOMIC DNA]</scope>
    <source>
        <strain evidence="7 8">K_LL004</strain>
    </source>
</reference>
<dbReference type="KEGG" id="lti:JW886_02315"/>
<keyword evidence="8" id="KW-1185">Reference proteome</keyword>
<dbReference type="SUPFAM" id="SSF53756">
    <property type="entry name" value="UDP-Glycosyltransferase/glycogen phosphorylase"/>
    <property type="match status" value="1"/>
</dbReference>
<dbReference type="EMBL" id="CP070872">
    <property type="protein sequence ID" value="QSE77116.1"/>
    <property type="molecule type" value="Genomic_DNA"/>
</dbReference>
<comment type="similarity">
    <text evidence="2 5">Belongs to the UDP-N-acetylglucosamine 2-epimerase family.</text>
</comment>
<dbReference type="Proteomes" id="UP000663608">
    <property type="component" value="Chromosome"/>
</dbReference>
<dbReference type="FunFam" id="3.40.50.2000:FF:000043">
    <property type="entry name" value="UDP-N-acetylglucosamine 2-epimerase"/>
    <property type="match status" value="1"/>
</dbReference>
<evidence type="ECO:0000256" key="2">
    <source>
        <dbReference type="ARBA" id="ARBA00038209"/>
    </source>
</evidence>
<dbReference type="Gene3D" id="3.40.50.2000">
    <property type="entry name" value="Glycogen Phosphorylase B"/>
    <property type="match status" value="2"/>
</dbReference>
<dbReference type="GO" id="GO:0008761">
    <property type="term" value="F:UDP-N-acetylglucosamine 2-epimerase activity"/>
    <property type="evidence" value="ECO:0007669"/>
    <property type="project" value="UniProtKB-EC"/>
</dbReference>
<evidence type="ECO:0000313" key="7">
    <source>
        <dbReference type="EMBL" id="QSE77116.1"/>
    </source>
</evidence>
<evidence type="ECO:0000256" key="1">
    <source>
        <dbReference type="ARBA" id="ARBA00023235"/>
    </source>
</evidence>
<protein>
    <recommendedName>
        <fullName evidence="3">UDP-N-acetylglucosamine 2-epimerase (non-hydrolyzing)</fullName>
        <ecNumber evidence="3">5.1.3.14</ecNumber>
    </recommendedName>
    <alternativeName>
        <fullName evidence="4">UDP-GlcNAc-2-epimerase</fullName>
    </alternativeName>
</protein>
<dbReference type="InterPro" id="IPR029767">
    <property type="entry name" value="WecB-like"/>
</dbReference>
<dbReference type="NCBIfam" id="TIGR00236">
    <property type="entry name" value="wecB"/>
    <property type="match status" value="1"/>
</dbReference>
<organism evidence="7 8">
    <name type="scientific">Lactococcus taiwanensis</name>
    <dbReference type="NCBI Taxonomy" id="1151742"/>
    <lineage>
        <taxon>Bacteria</taxon>
        <taxon>Bacillati</taxon>
        <taxon>Bacillota</taxon>
        <taxon>Bacilli</taxon>
        <taxon>Lactobacillales</taxon>
        <taxon>Streptococcaceae</taxon>
        <taxon>Lactococcus</taxon>
    </lineage>
</organism>
<sequence length="386" mass="43992">MDKIKVIIAFGTRPEAIKMLPIVKKMDESEAFHPITVVTAQHREMLDQVLDYFKVKPDYDLNIMRKQQTLTQITSRILEEMEEVLISERPDVILVHGDTTTTAAVSLAAFYQQITIGHVEAGLRTWNKYSPFPEEMNRQLTDVLSDLYFVPTRSGKKNLLLENHKENKIFITGNTVIDALQYTLKENYHHPILDEVNPKHKKMILLTMHRRENQGQPMLEVFEAVRNIAIEYKDEVEIIFPVHLNPLVQRAAMEKFAQVTNVHLITPLEVADFHNIASKSYLILTDSGGIQEEAPSLGVPVLVLRNETERPEGVTAGTLKLVGTKKEVIEKAMKKLLDNEEAYKAMSQASNPYGDGKSSERIMKILIQQFAEGKLRATDNLFRTTE</sequence>
<dbReference type="AlphaFoldDB" id="A0AA45KHF9"/>
<dbReference type="RefSeq" id="WP_205872209.1">
    <property type="nucleotide sequence ID" value="NZ_CP070872.1"/>
</dbReference>
<dbReference type="CDD" id="cd03786">
    <property type="entry name" value="GTB_UDP-GlcNAc_2-Epimerase"/>
    <property type="match status" value="1"/>
</dbReference>
<dbReference type="PANTHER" id="PTHR43174:SF2">
    <property type="entry name" value="UDP-N-ACETYLGLUCOSAMINE 2-EPIMERASE"/>
    <property type="match status" value="1"/>
</dbReference>
<name>A0AA45KHF9_9LACT</name>
<evidence type="ECO:0000256" key="3">
    <source>
        <dbReference type="ARBA" id="ARBA00038858"/>
    </source>
</evidence>
<evidence type="ECO:0000256" key="4">
    <source>
        <dbReference type="ARBA" id="ARBA00079400"/>
    </source>
</evidence>
<gene>
    <name evidence="7" type="primary">wecB</name>
    <name evidence="7" type="ORF">JW886_02315</name>
</gene>
<accession>A0AA45KHF9</accession>
<keyword evidence="1 5" id="KW-0413">Isomerase</keyword>